<comment type="similarity">
    <text evidence="1">Belongs to the peptidase M24B family.</text>
</comment>
<dbReference type="RefSeq" id="WP_219937132.1">
    <property type="nucleotide sequence ID" value="NZ_JAGFNY010000007.1"/>
</dbReference>
<keyword evidence="3" id="KW-0378">Hydrolase</keyword>
<keyword evidence="8" id="KW-1185">Reference proteome</keyword>
<dbReference type="Gene3D" id="3.40.350.10">
    <property type="entry name" value="Creatinase/prolidase N-terminal domain"/>
    <property type="match status" value="2"/>
</dbReference>
<dbReference type="CDD" id="cd01085">
    <property type="entry name" value="APP"/>
    <property type="match status" value="1"/>
</dbReference>
<dbReference type="EMBL" id="JAGFNY010000007">
    <property type="protein sequence ID" value="MBW7569930.1"/>
    <property type="molecule type" value="Genomic_DNA"/>
</dbReference>
<keyword evidence="7" id="KW-0645">Protease</keyword>
<dbReference type="Gene3D" id="3.90.230.10">
    <property type="entry name" value="Creatinase/methionine aminopeptidase superfamily"/>
    <property type="match status" value="1"/>
</dbReference>
<evidence type="ECO:0000313" key="7">
    <source>
        <dbReference type="EMBL" id="MBW7569930.1"/>
    </source>
</evidence>
<evidence type="ECO:0000259" key="4">
    <source>
        <dbReference type="Pfam" id="PF00557"/>
    </source>
</evidence>
<evidence type="ECO:0000259" key="5">
    <source>
        <dbReference type="Pfam" id="PF01321"/>
    </source>
</evidence>
<sequence length="646" mass="72707">MSDQNKSIYEQRIAEIKQLLENYELDAIIVNHDDEYLSYELNESQERIKYISGFSGSAGYVVITANPKEELSNSGIDVTSSKDGHKYHASKGNAVFVDGRYVVQVKEQISSELFDNYDFSKLSVEDYLSQVLNKNAKIGIDMNCISYKEYLKIKDTLEANNMELVQTNGNLVDKIWFDKPEEVISPIEIFNDEYNGCPSPKKRQEIAQYLRDHELDATVICDPESICWLLNIRGNDRKCLPIINCKMVAYSNEALEWYINQAHFVGDDIEDMLQEHVGHVDIFPEERFDEVLDRLCQSSCSVLVDPDSTNAHTMMHLYEGGAKVVEDIGVCLLPKAKKNHIEIAGEYKAHIKDGIAMCRFLSWLDNLTKLDIPVENDEAFTRRVEDTTELDLANRALSFRKVEEGFIGLSFDTISALGPNAAMCHYNHENVAEPRALGHDSIYLIDSGAHFNEGTTDITRTILVSPHISDEIRKMYTTVLKSHIALASLIFPSGTSGMQIDAIARRPLWDLGLDYAHGTGHGVGHVLSVHEGPQNISSKRSLVPLEPGMVISCEPGFYKEGEYGIRLENLLVVIPCTKPGMQHMLCFSPLTLVPFDNRLIIKELLSQKEIDYLNNYHQNVNNVIAAAGTSLTEDELNWLNKATATI</sequence>
<dbReference type="Pfam" id="PF00557">
    <property type="entry name" value="Peptidase_M24"/>
    <property type="match status" value="1"/>
</dbReference>
<dbReference type="Pfam" id="PF16188">
    <property type="entry name" value="Peptidase_M24_C"/>
    <property type="match status" value="1"/>
</dbReference>
<evidence type="ECO:0000313" key="8">
    <source>
        <dbReference type="Proteomes" id="UP000731465"/>
    </source>
</evidence>
<accession>A0ABS7DGD0</accession>
<dbReference type="PANTHER" id="PTHR43763:SF6">
    <property type="entry name" value="XAA-PRO AMINOPEPTIDASE 1"/>
    <property type="match status" value="1"/>
</dbReference>
<proteinExistence type="inferred from homology"/>
<protein>
    <submittedName>
        <fullName evidence="7">Aminopeptidase P family protein</fullName>
    </submittedName>
</protein>
<dbReference type="SUPFAM" id="SSF53092">
    <property type="entry name" value="Creatinase/prolidase N-terminal domain"/>
    <property type="match status" value="1"/>
</dbReference>
<dbReference type="InterPro" id="IPR036005">
    <property type="entry name" value="Creatinase/aminopeptidase-like"/>
</dbReference>
<dbReference type="InterPro" id="IPR032416">
    <property type="entry name" value="Peptidase_M24_C"/>
</dbReference>
<evidence type="ECO:0000256" key="2">
    <source>
        <dbReference type="ARBA" id="ARBA00022723"/>
    </source>
</evidence>
<dbReference type="InterPro" id="IPR000587">
    <property type="entry name" value="Creatinase_N"/>
</dbReference>
<comment type="caution">
    <text evidence="7">The sequence shown here is derived from an EMBL/GenBank/DDBJ whole genome shotgun (WGS) entry which is preliminary data.</text>
</comment>
<dbReference type="Proteomes" id="UP000731465">
    <property type="component" value="Unassembled WGS sequence"/>
</dbReference>
<dbReference type="InterPro" id="IPR033740">
    <property type="entry name" value="Pept_M24B"/>
</dbReference>
<evidence type="ECO:0000256" key="1">
    <source>
        <dbReference type="ARBA" id="ARBA00008766"/>
    </source>
</evidence>
<feature type="domain" description="Peptidase M24 C-terminal" evidence="6">
    <location>
        <begin position="584"/>
        <end position="646"/>
    </location>
</feature>
<keyword evidence="7" id="KW-0031">Aminopeptidase</keyword>
<evidence type="ECO:0000256" key="3">
    <source>
        <dbReference type="ARBA" id="ARBA00022801"/>
    </source>
</evidence>
<feature type="domain" description="Peptidase M24" evidence="4">
    <location>
        <begin position="376"/>
        <end position="573"/>
    </location>
</feature>
<dbReference type="GO" id="GO:0004177">
    <property type="term" value="F:aminopeptidase activity"/>
    <property type="evidence" value="ECO:0007669"/>
    <property type="project" value="UniProtKB-KW"/>
</dbReference>
<reference evidence="7 8" key="1">
    <citation type="submission" date="2021-03" db="EMBL/GenBank/DDBJ databases">
        <title>Succinivibrio sp. nov. isolated from feces of cow.</title>
        <authorList>
            <person name="Choi J.-Y."/>
        </authorList>
    </citation>
    <scope>NUCLEOTIDE SEQUENCE [LARGE SCALE GENOMIC DNA]</scope>
    <source>
        <strain evidence="7 8">AGMB01872</strain>
    </source>
</reference>
<keyword evidence="2" id="KW-0479">Metal-binding</keyword>
<feature type="domain" description="Creatinase N-terminal" evidence="5">
    <location>
        <begin position="12"/>
        <end position="168"/>
    </location>
</feature>
<dbReference type="InterPro" id="IPR029149">
    <property type="entry name" value="Creatin/AminoP/Spt16_N"/>
</dbReference>
<dbReference type="InterPro" id="IPR000994">
    <property type="entry name" value="Pept_M24"/>
</dbReference>
<name>A0ABS7DGD0_9GAMM</name>
<organism evidence="7 8">
    <name type="scientific">Succinivibrio faecicola</name>
    <dbReference type="NCBI Taxonomy" id="2820300"/>
    <lineage>
        <taxon>Bacteria</taxon>
        <taxon>Pseudomonadati</taxon>
        <taxon>Pseudomonadota</taxon>
        <taxon>Gammaproteobacteria</taxon>
        <taxon>Aeromonadales</taxon>
        <taxon>Succinivibrionaceae</taxon>
        <taxon>Succinivibrio</taxon>
    </lineage>
</organism>
<gene>
    <name evidence="7" type="ORF">J5V48_03375</name>
</gene>
<dbReference type="Pfam" id="PF01321">
    <property type="entry name" value="Creatinase_N"/>
    <property type="match status" value="1"/>
</dbReference>
<dbReference type="SUPFAM" id="SSF55920">
    <property type="entry name" value="Creatinase/aminopeptidase"/>
    <property type="match status" value="1"/>
</dbReference>
<dbReference type="Pfam" id="PF16189">
    <property type="entry name" value="Creatinase_N_2"/>
    <property type="match status" value="1"/>
</dbReference>
<dbReference type="PANTHER" id="PTHR43763">
    <property type="entry name" value="XAA-PRO AMINOPEPTIDASE 1"/>
    <property type="match status" value="1"/>
</dbReference>
<evidence type="ECO:0000259" key="6">
    <source>
        <dbReference type="Pfam" id="PF16188"/>
    </source>
</evidence>
<dbReference type="InterPro" id="IPR050422">
    <property type="entry name" value="X-Pro_aminopeptidase_P"/>
</dbReference>